<dbReference type="PANTHER" id="PTHR46211">
    <property type="entry name" value="GLYCEROPHOSPHORYL DIESTER PHOSPHODIESTERASE"/>
    <property type="match status" value="1"/>
</dbReference>
<dbReference type="InterPro" id="IPR030395">
    <property type="entry name" value="GP_PDE_dom"/>
</dbReference>
<dbReference type="RefSeq" id="WP_349216547.1">
    <property type="nucleotide sequence ID" value="NZ_JBBMFA010000101.1"/>
</dbReference>
<comment type="caution">
    <text evidence="2">The sequence shown here is derived from an EMBL/GenBank/DDBJ whole genome shotgun (WGS) entry which is preliminary data.</text>
</comment>
<keyword evidence="3" id="KW-1185">Reference proteome</keyword>
<sequence>MLEWIVWIIGVIVTLLWVLLRPGRCKAGQQLPFLGVNHAHRGLHSEDKTVPENSLPAFRAAVEAGYGMELDIQLSKDGQVMVFHDDTLDRVCGVHGRVDAFTFDELRQMHLCGTQETLPLLTEVFEVVQGRQPMIIELKTGPRNNELCEKGLALMRDYQRRYPGAAFCVESFDPRIVAWFRRNAPDIFRGQLADEPKSYENLSPFKRFCLGCTLGNVIARPQFIAYGPGRKPVLERLAEAMGAVRVCWTVRPQNDIVAKELENDAVIFEFYRPKPRYK</sequence>
<evidence type="ECO:0000313" key="2">
    <source>
        <dbReference type="EMBL" id="MEQ2521006.1"/>
    </source>
</evidence>
<dbReference type="SUPFAM" id="SSF51695">
    <property type="entry name" value="PLC-like phosphodiesterases"/>
    <property type="match status" value="1"/>
</dbReference>
<dbReference type="Gene3D" id="3.20.20.190">
    <property type="entry name" value="Phosphatidylinositol (PI) phosphodiesterase"/>
    <property type="match status" value="1"/>
</dbReference>
<dbReference type="PROSITE" id="PS51704">
    <property type="entry name" value="GP_PDE"/>
    <property type="match status" value="1"/>
</dbReference>
<evidence type="ECO:0000259" key="1">
    <source>
        <dbReference type="PROSITE" id="PS51704"/>
    </source>
</evidence>
<dbReference type="Pfam" id="PF03009">
    <property type="entry name" value="GDPD"/>
    <property type="match status" value="1"/>
</dbReference>
<gene>
    <name evidence="2" type="ORF">WMO24_11280</name>
</gene>
<protein>
    <submittedName>
        <fullName evidence="2">Glycerophosphodiester phosphodiesterase family protein</fullName>
    </submittedName>
</protein>
<evidence type="ECO:0000313" key="3">
    <source>
        <dbReference type="Proteomes" id="UP001477672"/>
    </source>
</evidence>
<name>A0ABV1GGQ5_9FIRM</name>
<dbReference type="InterPro" id="IPR017946">
    <property type="entry name" value="PLC-like_Pdiesterase_TIM-brl"/>
</dbReference>
<reference evidence="2 3" key="1">
    <citation type="submission" date="2024-03" db="EMBL/GenBank/DDBJ databases">
        <title>Human intestinal bacterial collection.</title>
        <authorList>
            <person name="Pauvert C."/>
            <person name="Hitch T.C.A."/>
            <person name="Clavel T."/>
        </authorList>
    </citation>
    <scope>NUCLEOTIDE SEQUENCE [LARGE SCALE GENOMIC DNA]</scope>
    <source>
        <strain evidence="2 3">CLA-JM-H11</strain>
    </source>
</reference>
<accession>A0ABV1GGQ5</accession>
<dbReference type="PANTHER" id="PTHR46211:SF1">
    <property type="entry name" value="GLYCEROPHOSPHODIESTER PHOSPHODIESTERASE, CYTOPLASMIC"/>
    <property type="match status" value="1"/>
</dbReference>
<organism evidence="2 3">
    <name type="scientific">Ruthenibacterium intestinale</name>
    <dbReference type="NCBI Taxonomy" id="3133163"/>
    <lineage>
        <taxon>Bacteria</taxon>
        <taxon>Bacillati</taxon>
        <taxon>Bacillota</taxon>
        <taxon>Clostridia</taxon>
        <taxon>Eubacteriales</taxon>
        <taxon>Oscillospiraceae</taxon>
        <taxon>Ruthenibacterium</taxon>
    </lineage>
</organism>
<dbReference type="Proteomes" id="UP001477672">
    <property type="component" value="Unassembled WGS sequence"/>
</dbReference>
<proteinExistence type="predicted"/>
<dbReference type="EMBL" id="JBBMFA010000101">
    <property type="protein sequence ID" value="MEQ2521006.1"/>
    <property type="molecule type" value="Genomic_DNA"/>
</dbReference>
<feature type="domain" description="GP-PDE" evidence="1">
    <location>
        <begin position="35"/>
        <end position="278"/>
    </location>
</feature>